<feature type="domain" description="Amino acid transporter transmembrane" evidence="10">
    <location>
        <begin position="158"/>
        <end position="394"/>
    </location>
</feature>
<dbReference type="GO" id="GO:0005774">
    <property type="term" value="C:vacuolar membrane"/>
    <property type="evidence" value="ECO:0007669"/>
    <property type="project" value="TreeGrafter"/>
</dbReference>
<keyword evidence="6 9" id="KW-1133">Transmembrane helix</keyword>
<gene>
    <name evidence="11" type="ORF">M427DRAFT_409685</name>
</gene>
<dbReference type="OMA" id="FNANMGT"/>
<evidence type="ECO:0000256" key="8">
    <source>
        <dbReference type="SAM" id="MobiDB-lite"/>
    </source>
</evidence>
<dbReference type="InterPro" id="IPR013057">
    <property type="entry name" value="AA_transpt_TM"/>
</dbReference>
<accession>A0A139A604</accession>
<dbReference type="PANTHER" id="PTHR22950:SF692">
    <property type="entry name" value="TRANSMEMBRANE AMINO ACID TRANSPORTER FAMILY PROTEIN"/>
    <property type="match status" value="1"/>
</dbReference>
<sequence length="444" mass="47260">MAARSSDSRGDGDAVELPEGKSTFAQATFNVVNLIVGLGFLSLPYCFRQSGWILAISSFFVIHSVFLRTARFVARSLEYNTQHFTPISFSDLGGLAYGPIGSATAAFLVILELWGADCAVLMVGALNLRILLADYGWSLAAFACGFARPDAPGSIWDPAETSWWPESGNPWSAVLCWGVFASCVSGHAVHPNIYLSTKDRSKVFPRVLDSSFYLIASIYMVVSAFGYLEFGNAVADVITDNLSSLPSPPLVLWLNKTVVVLLFALLIDAIALPIETSVRHRVLVWNAAFKANSSDENQGTSDENETSTVPVADDPSETTPLLSAELGASTPATASSRLALLLVRPVIRTLISLSCLLSALLLPGLSTALSLMGSALSVTLSVIFPSAVFLRLFRYGGPWDGSHHPSEPKVPAQSWEVVAAWTCVGVGLVVAIVGTLGTLVSIAS</sequence>
<evidence type="ECO:0000256" key="1">
    <source>
        <dbReference type="ARBA" id="ARBA00004141"/>
    </source>
</evidence>
<dbReference type="Pfam" id="PF01490">
    <property type="entry name" value="Aa_trans"/>
    <property type="match status" value="2"/>
</dbReference>
<evidence type="ECO:0000259" key="10">
    <source>
        <dbReference type="Pfam" id="PF01490"/>
    </source>
</evidence>
<feature type="transmembrane region" description="Helical" evidence="9">
    <location>
        <begin position="24"/>
        <end position="45"/>
    </location>
</feature>
<evidence type="ECO:0000313" key="11">
    <source>
        <dbReference type="EMBL" id="KXS12250.1"/>
    </source>
</evidence>
<feature type="transmembrane region" description="Helical" evidence="9">
    <location>
        <begin position="126"/>
        <end position="148"/>
    </location>
</feature>
<evidence type="ECO:0000256" key="3">
    <source>
        <dbReference type="ARBA" id="ARBA00022448"/>
    </source>
</evidence>
<keyword evidence="4 9" id="KW-0812">Transmembrane</keyword>
<keyword evidence="12" id="KW-1185">Reference proteome</keyword>
<protein>
    <recommendedName>
        <fullName evidence="10">Amino acid transporter transmembrane domain-containing protein</fullName>
    </recommendedName>
</protein>
<feature type="transmembrane region" description="Helical" evidence="9">
    <location>
        <begin position="250"/>
        <end position="272"/>
    </location>
</feature>
<dbReference type="EMBL" id="KQ965790">
    <property type="protein sequence ID" value="KXS12250.1"/>
    <property type="molecule type" value="Genomic_DNA"/>
</dbReference>
<feature type="compositionally biased region" description="Polar residues" evidence="8">
    <location>
        <begin position="293"/>
        <end position="309"/>
    </location>
</feature>
<keyword evidence="7 9" id="KW-0472">Membrane</keyword>
<feature type="transmembrane region" description="Helical" evidence="9">
    <location>
        <begin position="94"/>
        <end position="114"/>
    </location>
</feature>
<dbReference type="OrthoDB" id="655540at2759"/>
<dbReference type="PANTHER" id="PTHR22950">
    <property type="entry name" value="AMINO ACID TRANSPORTER"/>
    <property type="match status" value="1"/>
</dbReference>
<feature type="transmembrane region" description="Helical" evidence="9">
    <location>
        <begin position="346"/>
        <end position="365"/>
    </location>
</feature>
<dbReference type="STRING" id="1344416.A0A139A604"/>
<evidence type="ECO:0000256" key="9">
    <source>
        <dbReference type="SAM" id="Phobius"/>
    </source>
</evidence>
<comment type="similarity">
    <text evidence="2">Belongs to the amino acid/polyamine transporter 2 family.</text>
</comment>
<feature type="domain" description="Amino acid transporter transmembrane" evidence="10">
    <location>
        <begin position="21"/>
        <end position="132"/>
    </location>
</feature>
<proteinExistence type="inferred from homology"/>
<evidence type="ECO:0000256" key="6">
    <source>
        <dbReference type="ARBA" id="ARBA00022989"/>
    </source>
</evidence>
<keyword evidence="5" id="KW-0029">Amino-acid transport</keyword>
<dbReference type="Proteomes" id="UP000070544">
    <property type="component" value="Unassembled WGS sequence"/>
</dbReference>
<evidence type="ECO:0000256" key="4">
    <source>
        <dbReference type="ARBA" id="ARBA00022692"/>
    </source>
</evidence>
<organism evidence="11 12">
    <name type="scientific">Gonapodya prolifera (strain JEL478)</name>
    <name type="common">Monoblepharis prolifera</name>
    <dbReference type="NCBI Taxonomy" id="1344416"/>
    <lineage>
        <taxon>Eukaryota</taxon>
        <taxon>Fungi</taxon>
        <taxon>Fungi incertae sedis</taxon>
        <taxon>Chytridiomycota</taxon>
        <taxon>Chytridiomycota incertae sedis</taxon>
        <taxon>Monoblepharidomycetes</taxon>
        <taxon>Monoblepharidales</taxon>
        <taxon>Gonapodyaceae</taxon>
        <taxon>Gonapodya</taxon>
    </lineage>
</organism>
<feature type="transmembrane region" description="Helical" evidence="9">
    <location>
        <begin position="414"/>
        <end position="443"/>
    </location>
</feature>
<dbReference type="GO" id="GO:0015179">
    <property type="term" value="F:L-amino acid transmembrane transporter activity"/>
    <property type="evidence" value="ECO:0007669"/>
    <property type="project" value="TreeGrafter"/>
</dbReference>
<feature type="region of interest" description="Disordered" evidence="8">
    <location>
        <begin position="293"/>
        <end position="316"/>
    </location>
</feature>
<reference evidence="11 12" key="1">
    <citation type="journal article" date="2015" name="Genome Biol. Evol.">
        <title>Phylogenomic analyses indicate that early fungi evolved digesting cell walls of algal ancestors of land plants.</title>
        <authorList>
            <person name="Chang Y."/>
            <person name="Wang S."/>
            <person name="Sekimoto S."/>
            <person name="Aerts A.L."/>
            <person name="Choi C."/>
            <person name="Clum A."/>
            <person name="LaButti K.M."/>
            <person name="Lindquist E.A."/>
            <person name="Yee Ngan C."/>
            <person name="Ohm R.A."/>
            <person name="Salamov A.A."/>
            <person name="Grigoriev I.V."/>
            <person name="Spatafora J.W."/>
            <person name="Berbee M.L."/>
        </authorList>
    </citation>
    <scope>NUCLEOTIDE SEQUENCE [LARGE SCALE GENOMIC DNA]</scope>
    <source>
        <strain evidence="11 12">JEL478</strain>
    </source>
</reference>
<keyword evidence="3" id="KW-0813">Transport</keyword>
<evidence type="ECO:0000256" key="5">
    <source>
        <dbReference type="ARBA" id="ARBA00022970"/>
    </source>
</evidence>
<name>A0A139A604_GONPJ</name>
<feature type="transmembrane region" description="Helical" evidence="9">
    <location>
        <begin position="168"/>
        <end position="189"/>
    </location>
</feature>
<comment type="subcellular location">
    <subcellularLocation>
        <location evidence="1">Membrane</location>
        <topology evidence="1">Multi-pass membrane protein</topology>
    </subcellularLocation>
</comment>
<evidence type="ECO:0000256" key="7">
    <source>
        <dbReference type="ARBA" id="ARBA00023136"/>
    </source>
</evidence>
<evidence type="ECO:0000256" key="2">
    <source>
        <dbReference type="ARBA" id="ARBA00008066"/>
    </source>
</evidence>
<feature type="transmembrane region" description="Helical" evidence="9">
    <location>
        <begin position="210"/>
        <end position="230"/>
    </location>
</feature>
<feature type="transmembrane region" description="Helical" evidence="9">
    <location>
        <begin position="52"/>
        <end position="74"/>
    </location>
</feature>
<evidence type="ECO:0000313" key="12">
    <source>
        <dbReference type="Proteomes" id="UP000070544"/>
    </source>
</evidence>
<dbReference type="AlphaFoldDB" id="A0A139A604"/>